<feature type="chain" id="PRO_5007051236" description="Secreted protein" evidence="1">
    <location>
        <begin position="20"/>
        <end position="142"/>
    </location>
</feature>
<evidence type="ECO:0000313" key="2">
    <source>
        <dbReference type="EMBL" id="JAP53258.1"/>
    </source>
</evidence>
<feature type="signal peptide" evidence="1">
    <location>
        <begin position="1"/>
        <end position="19"/>
    </location>
</feature>
<dbReference type="EMBL" id="GEEE01009967">
    <property type="protein sequence ID" value="JAP53258.1"/>
    <property type="molecule type" value="Transcribed_RNA"/>
</dbReference>
<proteinExistence type="predicted"/>
<gene>
    <name evidence="2" type="ORF">TR153886</name>
</gene>
<accession>A0A0X3PNS0</accession>
<keyword evidence="1" id="KW-0732">Signal</keyword>
<protein>
    <recommendedName>
        <fullName evidence="3">Secreted protein</fullName>
    </recommendedName>
</protein>
<dbReference type="AlphaFoldDB" id="A0A0X3PNS0"/>
<reference evidence="2" key="1">
    <citation type="submission" date="2016-01" db="EMBL/GenBank/DDBJ databases">
        <title>Reference transcriptome for the parasite Schistocephalus solidus: insights into the molecular evolution of parasitism.</title>
        <authorList>
            <person name="Hebert F.O."/>
            <person name="Grambauer S."/>
            <person name="Barber I."/>
            <person name="Landry C.R."/>
            <person name="Aubin-Horth N."/>
        </authorList>
    </citation>
    <scope>NUCLEOTIDE SEQUENCE</scope>
</reference>
<evidence type="ECO:0008006" key="3">
    <source>
        <dbReference type="Google" id="ProtNLM"/>
    </source>
</evidence>
<evidence type="ECO:0000256" key="1">
    <source>
        <dbReference type="SAM" id="SignalP"/>
    </source>
</evidence>
<organism evidence="2">
    <name type="scientific">Schistocephalus solidus</name>
    <name type="common">Tapeworm</name>
    <dbReference type="NCBI Taxonomy" id="70667"/>
    <lineage>
        <taxon>Eukaryota</taxon>
        <taxon>Metazoa</taxon>
        <taxon>Spiralia</taxon>
        <taxon>Lophotrochozoa</taxon>
        <taxon>Platyhelminthes</taxon>
        <taxon>Cestoda</taxon>
        <taxon>Eucestoda</taxon>
        <taxon>Diphyllobothriidea</taxon>
        <taxon>Diphyllobothriidae</taxon>
        <taxon>Schistocephalus</taxon>
    </lineage>
</organism>
<name>A0A0X3PNS0_SCHSO</name>
<sequence>MNLALTLGVCCLWRISTFSREFFTLLGMNHQMILSGSNARLTTFWLVSCPPPFPVTPPLTSLTSVQMRFRLLLGKASKQSKRRPQTPKFPLCRTHKVKQRGPTTVIIHPGFGVFSEVVCFGVFGSGQMHGLVLMRTPVPRVS</sequence>